<evidence type="ECO:0000313" key="1">
    <source>
        <dbReference type="EMBL" id="KAK7071082.1"/>
    </source>
</evidence>
<dbReference type="EMBL" id="JAXCGZ010015150">
    <property type="protein sequence ID" value="KAK7071082.1"/>
    <property type="molecule type" value="Genomic_DNA"/>
</dbReference>
<keyword evidence="2" id="KW-1185">Reference proteome</keyword>
<dbReference type="Proteomes" id="UP001381693">
    <property type="component" value="Unassembled WGS sequence"/>
</dbReference>
<gene>
    <name evidence="1" type="ORF">SK128_006097</name>
</gene>
<name>A0AAN8WRV1_HALRR</name>
<reference evidence="1 2" key="1">
    <citation type="submission" date="2023-11" db="EMBL/GenBank/DDBJ databases">
        <title>Halocaridina rubra genome assembly.</title>
        <authorList>
            <person name="Smith C."/>
        </authorList>
    </citation>
    <scope>NUCLEOTIDE SEQUENCE [LARGE SCALE GENOMIC DNA]</scope>
    <source>
        <strain evidence="1">EP-1</strain>
        <tissue evidence="1">Whole</tissue>
    </source>
</reference>
<sequence>MSQGKYGIHCPSSRHEAKLFIPNCRYLSESPLYDLLPYLHKSEVYSTLASLCAPDMPQLKNFSDLVEILEGHFIVKPSYHR</sequence>
<dbReference type="AlphaFoldDB" id="A0AAN8WRV1"/>
<proteinExistence type="predicted"/>
<evidence type="ECO:0000313" key="2">
    <source>
        <dbReference type="Proteomes" id="UP001381693"/>
    </source>
</evidence>
<organism evidence="1 2">
    <name type="scientific">Halocaridina rubra</name>
    <name type="common">Hawaiian red shrimp</name>
    <dbReference type="NCBI Taxonomy" id="373956"/>
    <lineage>
        <taxon>Eukaryota</taxon>
        <taxon>Metazoa</taxon>
        <taxon>Ecdysozoa</taxon>
        <taxon>Arthropoda</taxon>
        <taxon>Crustacea</taxon>
        <taxon>Multicrustacea</taxon>
        <taxon>Malacostraca</taxon>
        <taxon>Eumalacostraca</taxon>
        <taxon>Eucarida</taxon>
        <taxon>Decapoda</taxon>
        <taxon>Pleocyemata</taxon>
        <taxon>Caridea</taxon>
        <taxon>Atyoidea</taxon>
        <taxon>Atyidae</taxon>
        <taxon>Halocaridina</taxon>
    </lineage>
</organism>
<protein>
    <submittedName>
        <fullName evidence="1">Uncharacterized protein</fullName>
    </submittedName>
</protein>
<accession>A0AAN8WRV1</accession>
<comment type="caution">
    <text evidence="1">The sequence shown here is derived from an EMBL/GenBank/DDBJ whole genome shotgun (WGS) entry which is preliminary data.</text>
</comment>